<feature type="compositionally biased region" description="Pro residues" evidence="1">
    <location>
        <begin position="495"/>
        <end position="505"/>
    </location>
</feature>
<feature type="compositionally biased region" description="Basic and acidic residues" evidence="1">
    <location>
        <begin position="829"/>
        <end position="841"/>
    </location>
</feature>
<dbReference type="AlphaFoldDB" id="A0A4V4HFU9"/>
<dbReference type="Gene3D" id="2.130.10.10">
    <property type="entry name" value="YVTN repeat-like/Quinoprotein amine dehydrogenase"/>
    <property type="match status" value="1"/>
</dbReference>
<feature type="compositionally biased region" description="Polar residues" evidence="1">
    <location>
        <begin position="220"/>
        <end position="237"/>
    </location>
</feature>
<gene>
    <name evidence="2" type="ORF">K435DRAFT_98013</name>
</gene>
<feature type="compositionally biased region" description="Basic and acidic residues" evidence="1">
    <location>
        <begin position="421"/>
        <end position="439"/>
    </location>
</feature>
<feature type="region of interest" description="Disordered" evidence="1">
    <location>
        <begin position="411"/>
        <end position="576"/>
    </location>
</feature>
<dbReference type="OrthoDB" id="3236053at2759"/>
<accession>A0A4V4HFU9</accession>
<dbReference type="Proteomes" id="UP000297245">
    <property type="component" value="Unassembled WGS sequence"/>
</dbReference>
<name>A0A4V4HFU9_DENBC</name>
<feature type="compositionally biased region" description="Basic and acidic residues" evidence="1">
    <location>
        <begin position="714"/>
        <end position="728"/>
    </location>
</feature>
<dbReference type="InterPro" id="IPR001680">
    <property type="entry name" value="WD40_rpt"/>
</dbReference>
<feature type="compositionally biased region" description="Polar residues" evidence="1">
    <location>
        <begin position="741"/>
        <end position="756"/>
    </location>
</feature>
<dbReference type="InterPro" id="IPR036322">
    <property type="entry name" value="WD40_repeat_dom_sf"/>
</dbReference>
<feature type="compositionally biased region" description="Polar residues" evidence="1">
    <location>
        <begin position="620"/>
        <end position="644"/>
    </location>
</feature>
<feature type="region of interest" description="Disordered" evidence="1">
    <location>
        <begin position="284"/>
        <end position="339"/>
    </location>
</feature>
<sequence length="1182" mass="127287">MDESSVTDSGPSSSSPFVSSVLGVKGPLRFRPHHYSQRAHVCLRRVEFSSDSSDEGEDTGVVYFSLFAHKRIDVKPGKEILLTVANGRFKDKPILLQGIRADFDGSSEDEGIEDVVDVPKKKPASPAPATVIPPKMRRAWTKKNEESPPGNLPPPVPRHTDVGVQVEPFSESVAIQVQPELTSDGVQTEEHKSSVSTQTWISTTSTSVQVDIHPDDSEASSKSNQRLPEDNSGSLNRQTRDQSRSLSPMELDSPTESPPDSPVFTPTSVPALIANLSPSMLPQAMIARGSDDDDSMQVVSVEKNESPSLLLDPVKPPHTSDKNVIPSLHDSSSPELPSINVSSQNLCPECSLPKECHREDAPASPPATISHLDIKKKVQPVRPKRRPIANPFVSAGFVTEFVGESRLLNESELVSTSTKSQEVHEPVAPKTDPKVENSRAESSPVSPVEVAPQKRSDDLPKPVQRRSPSVGLKEVATSQVSSSHPSLPQKRSVSPPRPSVLPPTAPRSNLPAKQPPSQPRAFRNHLNAVASSSKQTLDRLGSKQIPSMPLSLRAREKSPAEPLPDPQSVAYISSGPMGNSLSIKPSKHVQSTAIPAGPRALTDIPAKKKVVIGTGWRPNKGSQTIGKTLTPRNLVSDLKTSAPSQLPYLDSYSTFSPSSTPPPLPPPPEIPPPPSPTPPPVPVSSAKWKRVGENLGHLTSSCIQKESGSLPDRGSLEELPKKTAKESGRSPTSPVPRPDTINDTSASSQYNTQHEPSVSKHGTHQAARTSNIETTPHIPSTANNSSGVIGNSTSRPPPISTSRVHHPLPPKPIFAEGKRGVKRKSPGALDHHDRAEPMSTEARRTFKWPTLRATHSVSLKGTGPVAVLGLALNEDGTCLAMYCADKTVRIWDNVKRTEMARLSHNTVLLSLSWVDDEKGIMVLGQDGIVSKWTKTENHWNLAKVIDTGDDPLGGNSAPSRMVYQKNYLAVSFPLAGVKVWTRSKDSWKAQKSIVKQNVSALMFMVDDGCCLLGGTKDGMLWSYDVSNETLRARAFLKAEITKIDLSPVKNEALVAHVGGVARLINLNDEKAEVIQTYSTEDTVKRSNGGFGAIFVARGQGVLFGSVHGCGLIWDLKRGSPPVYGLEHWNEEEAIEAAAGCEAVGSGGAGCMITGTRSGILSWWSQPAYTPQGEGASKRARMV</sequence>
<feature type="region of interest" description="Disordered" evidence="1">
    <location>
        <begin position="119"/>
        <end position="162"/>
    </location>
</feature>
<feature type="compositionally biased region" description="Polar residues" evidence="1">
    <location>
        <begin position="476"/>
        <end position="486"/>
    </location>
</feature>
<proteinExistence type="predicted"/>
<feature type="region of interest" description="Disordered" evidence="1">
    <location>
        <begin position="612"/>
        <end position="841"/>
    </location>
</feature>
<dbReference type="EMBL" id="ML179179">
    <property type="protein sequence ID" value="THU96345.1"/>
    <property type="molecule type" value="Genomic_DNA"/>
</dbReference>
<keyword evidence="3" id="KW-1185">Reference proteome</keyword>
<feature type="compositionally biased region" description="Polar residues" evidence="1">
    <location>
        <begin position="766"/>
        <end position="791"/>
    </location>
</feature>
<protein>
    <submittedName>
        <fullName evidence="2">WD40 repeat-like protein</fullName>
    </submittedName>
</protein>
<evidence type="ECO:0000256" key="1">
    <source>
        <dbReference type="SAM" id="MobiDB-lite"/>
    </source>
</evidence>
<dbReference type="SMART" id="SM00320">
    <property type="entry name" value="WD40"/>
    <property type="match status" value="3"/>
</dbReference>
<organism evidence="2 3">
    <name type="scientific">Dendrothele bispora (strain CBS 962.96)</name>
    <dbReference type="NCBI Taxonomy" id="1314807"/>
    <lineage>
        <taxon>Eukaryota</taxon>
        <taxon>Fungi</taxon>
        <taxon>Dikarya</taxon>
        <taxon>Basidiomycota</taxon>
        <taxon>Agaricomycotina</taxon>
        <taxon>Agaricomycetes</taxon>
        <taxon>Agaricomycetidae</taxon>
        <taxon>Agaricales</taxon>
        <taxon>Agaricales incertae sedis</taxon>
        <taxon>Dendrothele</taxon>
    </lineage>
</organism>
<feature type="compositionally biased region" description="Polar residues" evidence="1">
    <location>
        <begin position="697"/>
        <end position="707"/>
    </location>
</feature>
<reference evidence="2 3" key="1">
    <citation type="journal article" date="2019" name="Nat. Ecol. Evol.">
        <title>Megaphylogeny resolves global patterns of mushroom evolution.</title>
        <authorList>
            <person name="Varga T."/>
            <person name="Krizsan K."/>
            <person name="Foldi C."/>
            <person name="Dima B."/>
            <person name="Sanchez-Garcia M."/>
            <person name="Sanchez-Ramirez S."/>
            <person name="Szollosi G.J."/>
            <person name="Szarkandi J.G."/>
            <person name="Papp V."/>
            <person name="Albert L."/>
            <person name="Andreopoulos W."/>
            <person name="Angelini C."/>
            <person name="Antonin V."/>
            <person name="Barry K.W."/>
            <person name="Bougher N.L."/>
            <person name="Buchanan P."/>
            <person name="Buyck B."/>
            <person name="Bense V."/>
            <person name="Catcheside P."/>
            <person name="Chovatia M."/>
            <person name="Cooper J."/>
            <person name="Damon W."/>
            <person name="Desjardin D."/>
            <person name="Finy P."/>
            <person name="Geml J."/>
            <person name="Haridas S."/>
            <person name="Hughes K."/>
            <person name="Justo A."/>
            <person name="Karasinski D."/>
            <person name="Kautmanova I."/>
            <person name="Kiss B."/>
            <person name="Kocsube S."/>
            <person name="Kotiranta H."/>
            <person name="LaButti K.M."/>
            <person name="Lechner B.E."/>
            <person name="Liimatainen K."/>
            <person name="Lipzen A."/>
            <person name="Lukacs Z."/>
            <person name="Mihaltcheva S."/>
            <person name="Morgado L.N."/>
            <person name="Niskanen T."/>
            <person name="Noordeloos M.E."/>
            <person name="Ohm R.A."/>
            <person name="Ortiz-Santana B."/>
            <person name="Ovrebo C."/>
            <person name="Racz N."/>
            <person name="Riley R."/>
            <person name="Savchenko A."/>
            <person name="Shiryaev A."/>
            <person name="Soop K."/>
            <person name="Spirin V."/>
            <person name="Szebenyi C."/>
            <person name="Tomsovsky M."/>
            <person name="Tulloss R.E."/>
            <person name="Uehling J."/>
            <person name="Grigoriev I.V."/>
            <person name="Vagvolgyi C."/>
            <person name="Papp T."/>
            <person name="Martin F.M."/>
            <person name="Miettinen O."/>
            <person name="Hibbett D.S."/>
            <person name="Nagy L.G."/>
        </authorList>
    </citation>
    <scope>NUCLEOTIDE SEQUENCE [LARGE SCALE GENOMIC DNA]</scope>
    <source>
        <strain evidence="2 3">CBS 962.96</strain>
    </source>
</reference>
<feature type="compositionally biased region" description="Polar residues" evidence="1">
    <location>
        <begin position="329"/>
        <end position="339"/>
    </location>
</feature>
<feature type="region of interest" description="Disordered" evidence="1">
    <location>
        <begin position="181"/>
        <end position="270"/>
    </location>
</feature>
<feature type="compositionally biased region" description="Low complexity" evidence="1">
    <location>
        <begin position="194"/>
        <end position="210"/>
    </location>
</feature>
<evidence type="ECO:0000313" key="3">
    <source>
        <dbReference type="Proteomes" id="UP000297245"/>
    </source>
</evidence>
<dbReference type="InterPro" id="IPR015943">
    <property type="entry name" value="WD40/YVTN_repeat-like_dom_sf"/>
</dbReference>
<feature type="compositionally biased region" description="Pro residues" evidence="1">
    <location>
        <begin position="659"/>
        <end position="682"/>
    </location>
</feature>
<evidence type="ECO:0000313" key="2">
    <source>
        <dbReference type="EMBL" id="THU96345.1"/>
    </source>
</evidence>
<dbReference type="SUPFAM" id="SSF50978">
    <property type="entry name" value="WD40 repeat-like"/>
    <property type="match status" value="1"/>
</dbReference>